<keyword evidence="6" id="KW-0822">Tryptophan biosynthesis</keyword>
<evidence type="ECO:0000256" key="6">
    <source>
        <dbReference type="ARBA" id="ARBA00022822"/>
    </source>
</evidence>
<dbReference type="InterPro" id="IPR011060">
    <property type="entry name" value="RibuloseP-bd_barrel"/>
</dbReference>
<keyword evidence="8 10" id="KW-0456">Lyase</keyword>
<dbReference type="SUPFAM" id="SSF51366">
    <property type="entry name" value="Ribulose-phoshate binding barrel"/>
    <property type="match status" value="1"/>
</dbReference>
<comment type="function">
    <text evidence="1">The alpha subunit is responsible for the aldol cleavage of indoleglycerol phosphate to indole and glyceraldehyde 3-phosphate.</text>
</comment>
<dbReference type="Pfam" id="PF00290">
    <property type="entry name" value="Trp_syntA"/>
    <property type="match status" value="1"/>
</dbReference>
<dbReference type="EC" id="4.2.1.20" evidence="4"/>
<keyword evidence="7" id="KW-0057">Aromatic amino acid biosynthesis</keyword>
<dbReference type="FunFam" id="3.20.20.70:FF:000037">
    <property type="entry name" value="Tryptophan synthase alpha chain"/>
    <property type="match status" value="1"/>
</dbReference>
<comment type="catalytic activity">
    <reaction evidence="9">
        <text>(1S,2R)-1-C-(indol-3-yl)glycerol 3-phosphate + L-serine = D-glyceraldehyde 3-phosphate + L-tryptophan + H2O</text>
        <dbReference type="Rhea" id="RHEA:10532"/>
        <dbReference type="ChEBI" id="CHEBI:15377"/>
        <dbReference type="ChEBI" id="CHEBI:33384"/>
        <dbReference type="ChEBI" id="CHEBI:57912"/>
        <dbReference type="ChEBI" id="CHEBI:58866"/>
        <dbReference type="ChEBI" id="CHEBI:59776"/>
        <dbReference type="EC" id="4.2.1.20"/>
    </reaction>
</comment>
<evidence type="ECO:0000313" key="10">
    <source>
        <dbReference type="EMBL" id="VAW59425.1"/>
    </source>
</evidence>
<dbReference type="NCBIfam" id="TIGR00262">
    <property type="entry name" value="trpA"/>
    <property type="match status" value="1"/>
</dbReference>
<dbReference type="PROSITE" id="PS00167">
    <property type="entry name" value="TRP_SYNTHASE_ALPHA"/>
    <property type="match status" value="1"/>
</dbReference>
<evidence type="ECO:0000256" key="3">
    <source>
        <dbReference type="ARBA" id="ARBA00011270"/>
    </source>
</evidence>
<dbReference type="CDD" id="cd04724">
    <property type="entry name" value="Tryptophan_synthase_alpha"/>
    <property type="match status" value="1"/>
</dbReference>
<accession>A0A3B0WTV2</accession>
<proteinExistence type="inferred from homology"/>
<dbReference type="AlphaFoldDB" id="A0A3B0WTV2"/>
<dbReference type="GO" id="GO:0004834">
    <property type="term" value="F:tryptophan synthase activity"/>
    <property type="evidence" value="ECO:0007669"/>
    <property type="project" value="UniProtKB-EC"/>
</dbReference>
<dbReference type="GO" id="GO:0005829">
    <property type="term" value="C:cytosol"/>
    <property type="evidence" value="ECO:0007669"/>
    <property type="project" value="TreeGrafter"/>
</dbReference>
<dbReference type="PANTHER" id="PTHR43406">
    <property type="entry name" value="TRYPTOPHAN SYNTHASE, ALPHA CHAIN"/>
    <property type="match status" value="1"/>
</dbReference>
<dbReference type="Gene3D" id="3.20.20.70">
    <property type="entry name" value="Aldolase class I"/>
    <property type="match status" value="1"/>
</dbReference>
<evidence type="ECO:0000256" key="7">
    <source>
        <dbReference type="ARBA" id="ARBA00023141"/>
    </source>
</evidence>
<evidence type="ECO:0000256" key="9">
    <source>
        <dbReference type="ARBA" id="ARBA00049047"/>
    </source>
</evidence>
<dbReference type="HAMAP" id="MF_00131">
    <property type="entry name" value="Trp_synth_alpha"/>
    <property type="match status" value="1"/>
</dbReference>
<evidence type="ECO:0000256" key="5">
    <source>
        <dbReference type="ARBA" id="ARBA00022605"/>
    </source>
</evidence>
<comment type="subunit">
    <text evidence="3">Tetramer of two alpha and two beta chains.</text>
</comment>
<comment type="pathway">
    <text evidence="2">Amino-acid biosynthesis; L-tryptophan biosynthesis; L-tryptophan from chorismate: step 5/5.</text>
</comment>
<dbReference type="EMBL" id="UOFG01000082">
    <property type="protein sequence ID" value="VAW59425.1"/>
    <property type="molecule type" value="Genomic_DNA"/>
</dbReference>
<dbReference type="InterPro" id="IPR013785">
    <property type="entry name" value="Aldolase_TIM"/>
</dbReference>
<dbReference type="InterPro" id="IPR018204">
    <property type="entry name" value="Trp_synthase_alpha_AS"/>
</dbReference>
<organism evidence="10">
    <name type="scientific">hydrothermal vent metagenome</name>
    <dbReference type="NCBI Taxonomy" id="652676"/>
    <lineage>
        <taxon>unclassified sequences</taxon>
        <taxon>metagenomes</taxon>
        <taxon>ecological metagenomes</taxon>
    </lineage>
</organism>
<evidence type="ECO:0000256" key="4">
    <source>
        <dbReference type="ARBA" id="ARBA00012043"/>
    </source>
</evidence>
<dbReference type="PANTHER" id="PTHR43406:SF1">
    <property type="entry name" value="TRYPTOPHAN SYNTHASE ALPHA CHAIN, CHLOROPLASTIC"/>
    <property type="match status" value="1"/>
</dbReference>
<dbReference type="UniPathway" id="UPA00035">
    <property type="reaction ID" value="UER00044"/>
</dbReference>
<evidence type="ECO:0000256" key="1">
    <source>
        <dbReference type="ARBA" id="ARBA00003365"/>
    </source>
</evidence>
<dbReference type="InterPro" id="IPR002028">
    <property type="entry name" value="Trp_synthase_suA"/>
</dbReference>
<keyword evidence="5" id="KW-0028">Amino-acid biosynthesis</keyword>
<sequence>MSRLKTTFDALKAEHKTALVPFITAGDPQPSVTVKLLHDMVAAGASILELGIPFSDPMAEGPVIQAACERALVHNVSLRDVLGMVKAFRAEDNETPIVLMGYLNPVEVMGYQVFAEAASEVGVDGLILVDLPPEEGEVLIAALKSQQIDPIFLLAPTSTNERMKTICAEASGFVYYVSLKGVTGAAHLDVDSVVKKVGQIRTHTSVPVGVGFGIRDAASAAQVAAVADAVVVGSAVVKRVAENADNPQKMSQQVCELLSSMRSAMDQA</sequence>
<reference evidence="10" key="1">
    <citation type="submission" date="2018-06" db="EMBL/GenBank/DDBJ databases">
        <authorList>
            <person name="Zhirakovskaya E."/>
        </authorList>
    </citation>
    <scope>NUCLEOTIDE SEQUENCE</scope>
</reference>
<evidence type="ECO:0000256" key="8">
    <source>
        <dbReference type="ARBA" id="ARBA00023239"/>
    </source>
</evidence>
<gene>
    <name evidence="10" type="ORF">MNBD_GAMMA11-41</name>
</gene>
<evidence type="ECO:0000256" key="2">
    <source>
        <dbReference type="ARBA" id="ARBA00004733"/>
    </source>
</evidence>
<name>A0A3B0WTV2_9ZZZZ</name>
<protein>
    <recommendedName>
        <fullName evidence="4">tryptophan synthase</fullName>
        <ecNumber evidence="4">4.2.1.20</ecNumber>
    </recommendedName>
</protein>